<keyword evidence="1" id="KW-0732">Signal</keyword>
<name>A0ABT4ADX4_9BACT</name>
<evidence type="ECO:0000313" key="3">
    <source>
        <dbReference type="Proteomes" id="UP001207654"/>
    </source>
</evidence>
<dbReference type="EMBL" id="JAPNKA010000001">
    <property type="protein sequence ID" value="MCY1079872.1"/>
    <property type="molecule type" value="Genomic_DNA"/>
</dbReference>
<evidence type="ECO:0008006" key="4">
    <source>
        <dbReference type="Google" id="ProtNLM"/>
    </source>
</evidence>
<comment type="caution">
    <text evidence="2">The sequence shown here is derived from an EMBL/GenBank/DDBJ whole genome shotgun (WGS) entry which is preliminary data.</text>
</comment>
<feature type="signal peptide" evidence="1">
    <location>
        <begin position="1"/>
        <end position="20"/>
    </location>
</feature>
<dbReference type="Proteomes" id="UP001207654">
    <property type="component" value="Unassembled WGS sequence"/>
</dbReference>
<protein>
    <recommendedName>
        <fullName evidence="4">Outer membrane protein beta-barrel domain-containing protein</fullName>
    </recommendedName>
</protein>
<evidence type="ECO:0000313" key="2">
    <source>
        <dbReference type="EMBL" id="MCY1079872.1"/>
    </source>
</evidence>
<feature type="chain" id="PRO_5045722057" description="Outer membrane protein beta-barrel domain-containing protein" evidence="1">
    <location>
        <begin position="21"/>
        <end position="186"/>
    </location>
</feature>
<sequence length="186" mass="19914">MNARRLSLLAPLLLATTTEAAPRHEVSAGLSTMFQMGTFRPSPNFMLVEVAGLRTVAEEGPLSALQFGGGLRVGWPSAQQQLPLEGFLRVQLGAKLGFWQPAGGLELGLTGFNQRLYTPVLPDNQLEPLEDETLGPAYGSFTMSPARFQVGRFQLSALQLHLGTGLKTPGSSVRVQLGLVSIGGWL</sequence>
<keyword evidence="3" id="KW-1185">Reference proteome</keyword>
<organism evidence="2 3">
    <name type="scientific">Archangium lansingense</name>
    <dbReference type="NCBI Taxonomy" id="2995310"/>
    <lineage>
        <taxon>Bacteria</taxon>
        <taxon>Pseudomonadati</taxon>
        <taxon>Myxococcota</taxon>
        <taxon>Myxococcia</taxon>
        <taxon>Myxococcales</taxon>
        <taxon>Cystobacterineae</taxon>
        <taxon>Archangiaceae</taxon>
        <taxon>Archangium</taxon>
    </lineage>
</organism>
<gene>
    <name evidence="2" type="ORF">OV287_36010</name>
</gene>
<dbReference type="RefSeq" id="WP_267538564.1">
    <property type="nucleotide sequence ID" value="NZ_JAPNKA010000001.1"/>
</dbReference>
<reference evidence="2 3" key="1">
    <citation type="submission" date="2022-11" db="EMBL/GenBank/DDBJ databases">
        <title>Minimal conservation of predation-associated metabolite biosynthetic gene clusters underscores biosynthetic potential of Myxococcota including descriptions for ten novel species: Archangium lansinium sp. nov., Myxococcus landrumus sp. nov., Nannocystis bai.</title>
        <authorList>
            <person name="Ahearne A."/>
            <person name="Stevens C."/>
            <person name="Phillips K."/>
        </authorList>
    </citation>
    <scope>NUCLEOTIDE SEQUENCE [LARGE SCALE GENOMIC DNA]</scope>
    <source>
        <strain evidence="2 3">MIWBW</strain>
    </source>
</reference>
<proteinExistence type="predicted"/>
<evidence type="ECO:0000256" key="1">
    <source>
        <dbReference type="SAM" id="SignalP"/>
    </source>
</evidence>
<accession>A0ABT4ADX4</accession>